<dbReference type="GO" id="GO:0016363">
    <property type="term" value="C:nuclear matrix"/>
    <property type="evidence" value="ECO:0007669"/>
    <property type="project" value="TreeGrafter"/>
</dbReference>
<accession>A0A0J8QPQ8</accession>
<proteinExistence type="inferred from homology"/>
<dbReference type="STRING" id="454286.A0A0J8QPQ8"/>
<evidence type="ECO:0000313" key="5">
    <source>
        <dbReference type="Proteomes" id="UP000054559"/>
    </source>
</evidence>
<keyword evidence="2" id="KW-0813">Transport</keyword>
<keyword evidence="2" id="KW-0694">RNA-binding</keyword>
<keyword evidence="2" id="KW-0820">tRNA-binding</keyword>
<evidence type="ECO:0000256" key="1">
    <source>
        <dbReference type="ARBA" id="ARBA00009466"/>
    </source>
</evidence>
<dbReference type="GO" id="GO:0031267">
    <property type="term" value="F:small GTPase binding"/>
    <property type="evidence" value="ECO:0007669"/>
    <property type="project" value="InterPro"/>
</dbReference>
<keyword evidence="2" id="KW-0539">Nucleus</keyword>
<evidence type="ECO:0000259" key="3">
    <source>
        <dbReference type="Pfam" id="PF19282"/>
    </source>
</evidence>
<dbReference type="Gene3D" id="1.25.10.10">
    <property type="entry name" value="Leucine-rich Repeat Variant"/>
    <property type="match status" value="1"/>
</dbReference>
<dbReference type="PANTHER" id="PTHR15952">
    <property type="entry name" value="EXPORTIN-T/LOS1"/>
    <property type="match status" value="1"/>
</dbReference>
<dbReference type="PANTHER" id="PTHR15952:SF11">
    <property type="entry name" value="EXPORTIN-T"/>
    <property type="match status" value="1"/>
</dbReference>
<comment type="subcellular location">
    <subcellularLocation>
        <location evidence="2">Nucleus</location>
    </subcellularLocation>
    <subcellularLocation>
        <location evidence="2">Cytoplasm</location>
    </subcellularLocation>
    <text evidence="2">Shuttles between the nucleus and the cytoplasm.</text>
</comment>
<dbReference type="Pfam" id="PF19282">
    <property type="entry name" value="Exportin-T"/>
    <property type="match status" value="1"/>
</dbReference>
<dbReference type="AlphaFoldDB" id="A0A0J8QPQ8"/>
<dbReference type="InterPro" id="IPR045546">
    <property type="entry name" value="Exportin-T_C"/>
</dbReference>
<dbReference type="GO" id="GO:0000049">
    <property type="term" value="F:tRNA binding"/>
    <property type="evidence" value="ECO:0007669"/>
    <property type="project" value="UniProtKB-UniRule"/>
</dbReference>
<dbReference type="Proteomes" id="UP000054559">
    <property type="component" value="Unassembled WGS sequence"/>
</dbReference>
<dbReference type="GO" id="GO:0071528">
    <property type="term" value="P:tRNA re-export from nucleus"/>
    <property type="evidence" value="ECO:0007669"/>
    <property type="project" value="UniProtKB-UniRule"/>
</dbReference>
<dbReference type="InterPro" id="IPR040017">
    <property type="entry name" value="XPOT"/>
</dbReference>
<dbReference type="GO" id="GO:0005737">
    <property type="term" value="C:cytoplasm"/>
    <property type="evidence" value="ECO:0007669"/>
    <property type="project" value="UniProtKB-SubCell"/>
</dbReference>
<dbReference type="GO" id="GO:0005643">
    <property type="term" value="C:nuclear pore"/>
    <property type="evidence" value="ECO:0007669"/>
    <property type="project" value="TreeGrafter"/>
</dbReference>
<comment type="function">
    <text evidence="2">tRNA nucleus export receptor which facilitates tRNA translocation across the nuclear pore complex.</text>
</comment>
<gene>
    <name evidence="4" type="ORF">CISG_10073</name>
</gene>
<sequence>MNPSFNPKDAQAKQVLGEAAALQKIIYLKTGPEYVRWLRETELPGMGMGPDLVNEYVGSLEMLDIKGFRQFFQVFTLPPEFEDAAKPWIPTLTRYIFYFHRHLYNVLAHDTSGF</sequence>
<comment type="similarity">
    <text evidence="1 2">Belongs to the exportin family.</text>
</comment>
<feature type="domain" description="Exportin-T C-terminal" evidence="3">
    <location>
        <begin position="1"/>
        <end position="76"/>
    </location>
</feature>
<name>A0A0J8QPQ8_COCIT</name>
<keyword evidence="2" id="KW-0963">Cytoplasm</keyword>
<dbReference type="EMBL" id="DS268244">
    <property type="protein sequence ID" value="KMU73343.1"/>
    <property type="molecule type" value="Genomic_DNA"/>
</dbReference>
<dbReference type="InterPro" id="IPR011989">
    <property type="entry name" value="ARM-like"/>
</dbReference>
<protein>
    <recommendedName>
        <fullName evidence="2">Exportin-T</fullName>
    </recommendedName>
    <alternativeName>
        <fullName evidence="2">Exportin(tRNA)</fullName>
    </alternativeName>
    <alternativeName>
        <fullName evidence="2">tRNA exportin</fullName>
    </alternativeName>
</protein>
<organism evidence="4 5">
    <name type="scientific">Coccidioides immitis RMSCC 3703</name>
    <dbReference type="NCBI Taxonomy" id="454286"/>
    <lineage>
        <taxon>Eukaryota</taxon>
        <taxon>Fungi</taxon>
        <taxon>Dikarya</taxon>
        <taxon>Ascomycota</taxon>
        <taxon>Pezizomycotina</taxon>
        <taxon>Eurotiomycetes</taxon>
        <taxon>Eurotiomycetidae</taxon>
        <taxon>Onygenales</taxon>
        <taxon>Onygenaceae</taxon>
        <taxon>Coccidioides</taxon>
    </lineage>
</organism>
<evidence type="ECO:0000256" key="2">
    <source>
        <dbReference type="RuleBase" id="RU366037"/>
    </source>
</evidence>
<reference evidence="5" key="1">
    <citation type="journal article" date="2010" name="Genome Res.">
        <title>Population genomic sequencing of Coccidioides fungi reveals recent hybridization and transposon control.</title>
        <authorList>
            <person name="Neafsey D.E."/>
            <person name="Barker B.M."/>
            <person name="Sharpton T.J."/>
            <person name="Stajich J.E."/>
            <person name="Park D.J."/>
            <person name="Whiston E."/>
            <person name="Hung C.-Y."/>
            <person name="McMahan C."/>
            <person name="White J."/>
            <person name="Sykes S."/>
            <person name="Heiman D."/>
            <person name="Young S."/>
            <person name="Zeng Q."/>
            <person name="Abouelleil A."/>
            <person name="Aftuck L."/>
            <person name="Bessette D."/>
            <person name="Brown A."/>
            <person name="FitzGerald M."/>
            <person name="Lui A."/>
            <person name="Macdonald J.P."/>
            <person name="Priest M."/>
            <person name="Orbach M.J."/>
            <person name="Galgiani J.N."/>
            <person name="Kirkland T.N."/>
            <person name="Cole G.T."/>
            <person name="Birren B.W."/>
            <person name="Henn M.R."/>
            <person name="Taylor J.W."/>
            <person name="Rounsley S.D."/>
        </authorList>
    </citation>
    <scope>NUCLEOTIDE SEQUENCE [LARGE SCALE GENOMIC DNA]</scope>
    <source>
        <strain evidence="5">RMSCC 3703</strain>
    </source>
</reference>
<evidence type="ECO:0000313" key="4">
    <source>
        <dbReference type="EMBL" id="KMU73343.1"/>
    </source>
</evidence>